<protein>
    <recommendedName>
        <fullName evidence="1">SnoaL-like domain-containing protein</fullName>
    </recommendedName>
</protein>
<dbReference type="OrthoDB" id="582835at2"/>
<name>A0A5M4AUN7_9BACT</name>
<dbReference type="AlphaFoldDB" id="A0A5M4AUN7"/>
<evidence type="ECO:0000313" key="3">
    <source>
        <dbReference type="Proteomes" id="UP000391834"/>
    </source>
</evidence>
<accession>A0A5M4AUN7</accession>
<dbReference type="SUPFAM" id="SSF54427">
    <property type="entry name" value="NTF2-like"/>
    <property type="match status" value="1"/>
</dbReference>
<dbReference type="Proteomes" id="UP000391834">
    <property type="component" value="Unassembled WGS sequence"/>
</dbReference>
<keyword evidence="3" id="KW-1185">Reference proteome</keyword>
<dbReference type="RefSeq" id="WP_025865600.1">
    <property type="nucleotide sequence ID" value="NZ_BLAX01000001.1"/>
</dbReference>
<gene>
    <name evidence="2" type="ORF">PbJCM13498_03370</name>
</gene>
<dbReference type="Gene3D" id="3.10.450.50">
    <property type="match status" value="1"/>
</dbReference>
<comment type="caution">
    <text evidence="2">The sequence shown here is derived from an EMBL/GenBank/DDBJ whole genome shotgun (WGS) entry which is preliminary data.</text>
</comment>
<organism evidence="2 3">
    <name type="scientific">Prolixibacter bellariivorans</name>
    <dbReference type="NCBI Taxonomy" id="314319"/>
    <lineage>
        <taxon>Bacteria</taxon>
        <taxon>Pseudomonadati</taxon>
        <taxon>Bacteroidota</taxon>
        <taxon>Bacteroidia</taxon>
        <taxon>Marinilabiliales</taxon>
        <taxon>Prolixibacteraceae</taxon>
        <taxon>Prolixibacter</taxon>
    </lineage>
</organism>
<evidence type="ECO:0000313" key="2">
    <source>
        <dbReference type="EMBL" id="GET31474.1"/>
    </source>
</evidence>
<dbReference type="Pfam" id="PF12680">
    <property type="entry name" value="SnoaL_2"/>
    <property type="match status" value="1"/>
</dbReference>
<dbReference type="InterPro" id="IPR037401">
    <property type="entry name" value="SnoaL-like"/>
</dbReference>
<dbReference type="EMBL" id="BLAX01000001">
    <property type="protein sequence ID" value="GET31474.1"/>
    <property type="molecule type" value="Genomic_DNA"/>
</dbReference>
<reference evidence="2 3" key="1">
    <citation type="submission" date="2019-10" db="EMBL/GenBank/DDBJ databases">
        <title>Prolixibacter strains distinguished by the presence of nitrate reductase genes were adept at nitrate-dependent anaerobic corrosion of metallic iron and carbon steel.</title>
        <authorList>
            <person name="Iino T."/>
            <person name="Shono N."/>
            <person name="Ito K."/>
            <person name="Nakamura R."/>
            <person name="Sueoka K."/>
            <person name="Harayama S."/>
            <person name="Ohkuma M."/>
        </authorList>
    </citation>
    <scope>NUCLEOTIDE SEQUENCE [LARGE SCALE GENOMIC DNA]</scope>
    <source>
        <strain evidence="2 3">JCM 13498</strain>
    </source>
</reference>
<proteinExistence type="predicted"/>
<sequence length="127" mass="14647">MKEDDYRKIIENYVDAYNHFDVDRMLADIDEEARFENISEGEVTLTTEGKEALREQAGEAAEVFSEREQVISNFQFHGHEVEVDVDFSATLAIDFSEDLKAGDRIEMKGKSVFTFRDDKIIELKDIS</sequence>
<dbReference type="InterPro" id="IPR032710">
    <property type="entry name" value="NTF2-like_dom_sf"/>
</dbReference>
<feature type="domain" description="SnoaL-like" evidence="1">
    <location>
        <begin position="10"/>
        <end position="122"/>
    </location>
</feature>
<evidence type="ECO:0000259" key="1">
    <source>
        <dbReference type="Pfam" id="PF12680"/>
    </source>
</evidence>